<gene>
    <name evidence="4" type="ORF">GGR93_002318</name>
</gene>
<dbReference type="InterPro" id="IPR013783">
    <property type="entry name" value="Ig-like_fold"/>
</dbReference>
<dbReference type="Pfam" id="PF17936">
    <property type="entry name" value="Big_6"/>
    <property type="match status" value="1"/>
</dbReference>
<dbReference type="PANTHER" id="PTHR36135">
    <property type="entry name" value="FIBROUS SHEATH CABYR-BINDING PROTEIN"/>
    <property type="match status" value="1"/>
</dbReference>
<dbReference type="InterPro" id="IPR041498">
    <property type="entry name" value="Big_6"/>
</dbReference>
<protein>
    <recommendedName>
        <fullName evidence="6">Ig-like domain (Group 3)</fullName>
    </recommendedName>
</protein>
<feature type="compositionally biased region" description="Acidic residues" evidence="1">
    <location>
        <begin position="182"/>
        <end position="213"/>
    </location>
</feature>
<dbReference type="AlphaFoldDB" id="A0A7W6Q3T3"/>
<feature type="region of interest" description="Disordered" evidence="1">
    <location>
        <begin position="174"/>
        <end position="244"/>
    </location>
</feature>
<evidence type="ECO:0000259" key="2">
    <source>
        <dbReference type="Pfam" id="PF17936"/>
    </source>
</evidence>
<dbReference type="Gene3D" id="2.60.40.10">
    <property type="entry name" value="Immunoglobulins"/>
    <property type="match status" value="7"/>
</dbReference>
<dbReference type="NCBIfam" id="NF033510">
    <property type="entry name" value="Ca_tandemer"/>
    <property type="match status" value="6"/>
</dbReference>
<comment type="caution">
    <text evidence="4">The sequence shown here is derived from an EMBL/GenBank/DDBJ whole genome shotgun (WGS) entry which is preliminary data.</text>
</comment>
<feature type="domain" description="Biofilm-associated protein BapA-like prefix-like" evidence="3">
    <location>
        <begin position="37"/>
        <end position="92"/>
    </location>
</feature>
<dbReference type="EMBL" id="JACIFU010000002">
    <property type="protein sequence ID" value="MBB4174545.1"/>
    <property type="molecule type" value="Genomic_DNA"/>
</dbReference>
<evidence type="ECO:0008006" key="6">
    <source>
        <dbReference type="Google" id="ProtNLM"/>
    </source>
</evidence>
<dbReference type="Proteomes" id="UP000565745">
    <property type="component" value="Unassembled WGS sequence"/>
</dbReference>
<reference evidence="4 5" key="1">
    <citation type="submission" date="2020-08" db="EMBL/GenBank/DDBJ databases">
        <title>Genomic Encyclopedia of Type Strains, Phase IV (KMG-IV): sequencing the most valuable type-strain genomes for metagenomic binning, comparative biology and taxonomic classification.</title>
        <authorList>
            <person name="Goeker M."/>
        </authorList>
    </citation>
    <scope>NUCLEOTIDE SEQUENCE [LARGE SCALE GENOMIC DNA]</scope>
    <source>
        <strain evidence="4 5">DSM 101015</strain>
    </source>
</reference>
<sequence>MKAIEFVVRDGAGGLERGTVPGGAKEHVIQAGSNQQISLNLRQIDLQTQTRDGDNLVIKLTDGREITIDNYFNAAGTPNRLFVSADGFLNEVAFVDTGAGELYAQYGPTEQWGKWSPSDDLIYLGRTDLAATGYAADEVSLFPAPLLGAAGLLGGSGAAVAAAAVGGAAVIGATGGSGSEASSEEPVVEEPPVEEPPVEEPPVEEPPVEEPPVEEPPVVEPPVVEPPVEEPPVEEPPVEEPPVVEPPVVEPPVVEPPVVQPPVVEPPVVEPPYVEPPYVEPPVVVVPYVNDAELSTDIGGTNPAPQSATVSGGGAVGHSVTVVLGDQQIDTVINADGEFSVTFEGETFPVDGTYESIVTFNGNVELDGPGFVIDTTPPIVEVLNGTESVGDFFNSVSFADGVTLSGLGEAGATLVVTISGIEQSTTVGEDGTWSVSWDVGSLEGGEYSTGATIVSTDAFGNSTTVSETIVIDTISDVTIATESVETDGIVNAVEREDGVTLTGTAQAGSSVMVTFGTGSHPATVDADGNWSVDFAMSEVPVGELMAEVTAVATDSFGNSSSASGMVDIDTLVRDFAFTGTTGGADGVVNIAEASQGLVMTGTTEPGSTVMVSFGTATQAATVAADGAWTVTFAESVIPTGEQTAVMTAVATDIAGNVDTIARNVEIDRDAGILTISSTPVETDDIINQVEASDGVTLTGTSNPGAIVTVVMDGVSKTVTADGFGNWEASYLSTEIAPGVYTADITAQTVDPAGNPLNASDSVEVDTRVDNLDIRSNTVETDGVINGAERLEGGGVQITGTTEVGSTSVVVTMDGVSVNANVMANGEWTADFTTAQVQTGTYNALITAEATDHAGNVAPITASVRVDTEVVPLTKRDGEGGADNTVNIAEAANGIDLGGQVEIGSSVVVNFDGIAYTANVDGAGNWSLTIPPSAIRAGEYNAAITVIATDSVGNVDTLSDTLAIDTLAPEGPVIQSLIEDRVDGFRGISTDLTADELNVYQVSGNGSVNQVASQSEDSTTRNETDIVFNSNVPDGSQLIVTATDAANNTSGTYVVLDDGAPNSTVDITNPVLGNYNIEMVDLSFAEEANLTVDEAALLALSSNSNRLLIAGGSDDDVSIVGAVRQGSSITRPAASDYTLGTEGTIIVDDNIDLIT</sequence>
<evidence type="ECO:0000313" key="5">
    <source>
        <dbReference type="Proteomes" id="UP000565745"/>
    </source>
</evidence>
<evidence type="ECO:0000256" key="1">
    <source>
        <dbReference type="SAM" id="MobiDB-lite"/>
    </source>
</evidence>
<dbReference type="Pfam" id="PF22783">
    <property type="entry name" value="BapA_N"/>
    <property type="match status" value="1"/>
</dbReference>
<dbReference type="InterPro" id="IPR043375">
    <property type="entry name" value="FSCB"/>
</dbReference>
<dbReference type="PANTHER" id="PTHR36135:SF1">
    <property type="entry name" value="FIBROUS SHEATH CABYR-BINDING PROTEIN"/>
    <property type="match status" value="1"/>
</dbReference>
<organism evidence="4 5">
    <name type="scientific">Sulfitobacter noctilucicola</name>
    <dbReference type="NCBI Taxonomy" id="1342301"/>
    <lineage>
        <taxon>Bacteria</taxon>
        <taxon>Pseudomonadati</taxon>
        <taxon>Pseudomonadota</taxon>
        <taxon>Alphaproteobacteria</taxon>
        <taxon>Rhodobacterales</taxon>
        <taxon>Roseobacteraceae</taxon>
        <taxon>Sulfitobacter</taxon>
    </lineage>
</organism>
<dbReference type="RefSeq" id="WP_025056656.1">
    <property type="nucleotide sequence ID" value="NZ_JACIFU010000002.1"/>
</dbReference>
<feature type="compositionally biased region" description="Acidic residues" evidence="1">
    <location>
        <begin position="227"/>
        <end position="238"/>
    </location>
</feature>
<evidence type="ECO:0000259" key="3">
    <source>
        <dbReference type="Pfam" id="PF22783"/>
    </source>
</evidence>
<keyword evidence="5" id="KW-1185">Reference proteome</keyword>
<accession>A0A7W6Q3T3</accession>
<dbReference type="OrthoDB" id="7858035at2"/>
<proteinExistence type="predicted"/>
<dbReference type="InterPro" id="IPR048051">
    <property type="entry name" value="BapA-like_prefix-like"/>
</dbReference>
<dbReference type="GO" id="GO:0033234">
    <property type="term" value="P:negative regulation of protein sumoylation"/>
    <property type="evidence" value="ECO:0007669"/>
    <property type="project" value="InterPro"/>
</dbReference>
<feature type="domain" description="Bacterial Ig" evidence="2">
    <location>
        <begin position="495"/>
        <end position="564"/>
    </location>
</feature>
<evidence type="ECO:0000313" key="4">
    <source>
        <dbReference type="EMBL" id="MBB4174545.1"/>
    </source>
</evidence>
<dbReference type="GO" id="GO:0005509">
    <property type="term" value="F:calcium ion binding"/>
    <property type="evidence" value="ECO:0007669"/>
    <property type="project" value="InterPro"/>
</dbReference>
<name>A0A7W6Q3T3_9RHOB</name>
<feature type="compositionally biased region" description="Pro residues" evidence="1">
    <location>
        <begin position="214"/>
        <end position="225"/>
    </location>
</feature>